<reference evidence="7 8" key="1">
    <citation type="journal article" date="2009" name="Science">
        <title>Green evolution and dynamic adaptations revealed by genomes of the marine picoeukaryotes Micromonas.</title>
        <authorList>
            <person name="Worden A.Z."/>
            <person name="Lee J.H."/>
            <person name="Mock T."/>
            <person name="Rouze P."/>
            <person name="Simmons M.P."/>
            <person name="Aerts A.L."/>
            <person name="Allen A.E."/>
            <person name="Cuvelier M.L."/>
            <person name="Derelle E."/>
            <person name="Everett M.V."/>
            <person name="Foulon E."/>
            <person name="Grimwood J."/>
            <person name="Gundlach H."/>
            <person name="Henrissat B."/>
            <person name="Napoli C."/>
            <person name="McDonald S.M."/>
            <person name="Parker M.S."/>
            <person name="Rombauts S."/>
            <person name="Salamov A."/>
            <person name="Von Dassow P."/>
            <person name="Badger J.H."/>
            <person name="Coutinho P.M."/>
            <person name="Demir E."/>
            <person name="Dubchak I."/>
            <person name="Gentemann C."/>
            <person name="Eikrem W."/>
            <person name="Gready J.E."/>
            <person name="John U."/>
            <person name="Lanier W."/>
            <person name="Lindquist E.A."/>
            <person name="Lucas S."/>
            <person name="Mayer K.F."/>
            <person name="Moreau H."/>
            <person name="Not F."/>
            <person name="Otillar R."/>
            <person name="Panaud O."/>
            <person name="Pangilinan J."/>
            <person name="Paulsen I."/>
            <person name="Piegu B."/>
            <person name="Poliakov A."/>
            <person name="Robbens S."/>
            <person name="Schmutz J."/>
            <person name="Toulza E."/>
            <person name="Wyss T."/>
            <person name="Zelensky A."/>
            <person name="Zhou K."/>
            <person name="Armbrust E.V."/>
            <person name="Bhattacharya D."/>
            <person name="Goodenough U.W."/>
            <person name="Van de Peer Y."/>
            <person name="Grigoriev I.V."/>
        </authorList>
    </citation>
    <scope>NUCLEOTIDE SEQUENCE [LARGE SCALE GENOMIC DNA]</scope>
    <source>
        <strain evidence="7 8">CCMP1545</strain>
    </source>
</reference>
<protein>
    <submittedName>
        <fullName evidence="7">Drug/Metabolite transporter superfamily</fullName>
    </submittedName>
</protein>
<feature type="transmembrane region" description="Helical" evidence="5">
    <location>
        <begin position="35"/>
        <end position="54"/>
    </location>
</feature>
<feature type="transmembrane region" description="Helical" evidence="5">
    <location>
        <begin position="117"/>
        <end position="138"/>
    </location>
</feature>
<keyword evidence="8" id="KW-1185">Reference proteome</keyword>
<dbReference type="EMBL" id="GG663737">
    <property type="protein sequence ID" value="EEH58511.1"/>
    <property type="molecule type" value="Genomic_DNA"/>
</dbReference>
<proteinExistence type="predicted"/>
<feature type="transmembrane region" description="Helical" evidence="5">
    <location>
        <begin position="75"/>
        <end position="97"/>
    </location>
</feature>
<gene>
    <name evidence="7" type="ORF">MICPUCDRAFT_11023</name>
</gene>
<evidence type="ECO:0000256" key="5">
    <source>
        <dbReference type="SAM" id="Phobius"/>
    </source>
</evidence>
<keyword evidence="2 5" id="KW-0812">Transmembrane</keyword>
<dbReference type="AlphaFoldDB" id="C1MM30"/>
<feature type="transmembrane region" description="Helical" evidence="5">
    <location>
        <begin position="145"/>
        <end position="165"/>
    </location>
</feature>
<feature type="transmembrane region" description="Helical" evidence="5">
    <location>
        <begin position="5"/>
        <end position="23"/>
    </location>
</feature>
<accession>C1MM30</accession>
<dbReference type="KEGG" id="mpp:MICPUCDRAFT_11023"/>
<dbReference type="eggNOG" id="KOG1444">
    <property type="taxonomic scope" value="Eukaryota"/>
</dbReference>
<evidence type="ECO:0000313" key="7">
    <source>
        <dbReference type="EMBL" id="EEH58511.1"/>
    </source>
</evidence>
<feature type="transmembrane region" description="Helical" evidence="5">
    <location>
        <begin position="268"/>
        <end position="287"/>
    </location>
</feature>
<dbReference type="Proteomes" id="UP000001876">
    <property type="component" value="Unassembled WGS sequence"/>
</dbReference>
<keyword evidence="3 5" id="KW-1133">Transmembrane helix</keyword>
<feature type="transmembrane region" description="Helical" evidence="5">
    <location>
        <begin position="213"/>
        <end position="233"/>
    </location>
</feature>
<evidence type="ECO:0000256" key="2">
    <source>
        <dbReference type="ARBA" id="ARBA00022692"/>
    </source>
</evidence>
<keyword evidence="4 5" id="KW-0472">Membrane</keyword>
<dbReference type="InterPro" id="IPR050186">
    <property type="entry name" value="TPT_transporter"/>
</dbReference>
<evidence type="ECO:0000256" key="1">
    <source>
        <dbReference type="ARBA" id="ARBA00004141"/>
    </source>
</evidence>
<dbReference type="RefSeq" id="XP_003056866.1">
    <property type="nucleotide sequence ID" value="XM_003056820.1"/>
</dbReference>
<feature type="transmembrane region" description="Helical" evidence="5">
    <location>
        <begin position="185"/>
        <end position="206"/>
    </location>
</feature>
<evidence type="ECO:0000313" key="8">
    <source>
        <dbReference type="Proteomes" id="UP000001876"/>
    </source>
</evidence>
<name>C1MM30_MICPC</name>
<evidence type="ECO:0000256" key="3">
    <source>
        <dbReference type="ARBA" id="ARBA00022989"/>
    </source>
</evidence>
<comment type="subcellular location">
    <subcellularLocation>
        <location evidence="1">Membrane</location>
        <topology evidence="1">Multi-pass membrane protein</topology>
    </subcellularLocation>
</comment>
<feature type="non-terminal residue" evidence="7">
    <location>
        <position position="1"/>
    </location>
</feature>
<evidence type="ECO:0000259" key="6">
    <source>
        <dbReference type="Pfam" id="PF03151"/>
    </source>
</evidence>
<dbReference type="OMA" id="YLCTQLN"/>
<sequence>GITAALFYGFMSVASVFLNKAIFEVWKYRYPASLVAGQTIFTVCAIATLTKINVIRIGKFNYAHFRRVFPVAAVFQLKLVLDMSALVLVNIPMYGVLKSSTTPFVMLLDYALRSRVPASRVQMAVWLTTMGGFVAGCGDFTFDPLGYALALASAMCTACYVVLVGKIGDELQLDSFTLLLYNSLWSTPLSLALMVVTGEFTGVTAYPHMGEKAFLLAFATSCGSAFILNYATYVCTQINDALTTSVVGRTKSVVQGVGGLFAFKVKTGVVNISGLLLNSLGICWYAYERYVDERRR</sequence>
<feature type="non-terminal residue" evidence="7">
    <location>
        <position position="296"/>
    </location>
</feature>
<dbReference type="PANTHER" id="PTHR11132">
    <property type="entry name" value="SOLUTE CARRIER FAMILY 35"/>
    <property type="match status" value="1"/>
</dbReference>
<feature type="domain" description="Sugar phosphate transporter" evidence="6">
    <location>
        <begin position="6"/>
        <end position="285"/>
    </location>
</feature>
<organism evidence="8">
    <name type="scientific">Micromonas pusilla (strain CCMP1545)</name>
    <name type="common">Picoplanktonic green alga</name>
    <dbReference type="NCBI Taxonomy" id="564608"/>
    <lineage>
        <taxon>Eukaryota</taxon>
        <taxon>Viridiplantae</taxon>
        <taxon>Chlorophyta</taxon>
        <taxon>Mamiellophyceae</taxon>
        <taxon>Mamiellales</taxon>
        <taxon>Mamiellaceae</taxon>
        <taxon>Micromonas</taxon>
    </lineage>
</organism>
<evidence type="ECO:0000256" key="4">
    <source>
        <dbReference type="ARBA" id="ARBA00023136"/>
    </source>
</evidence>
<dbReference type="GeneID" id="9682305"/>
<dbReference type="GO" id="GO:0016020">
    <property type="term" value="C:membrane"/>
    <property type="evidence" value="ECO:0007669"/>
    <property type="project" value="UniProtKB-SubCell"/>
</dbReference>
<dbReference type="OrthoDB" id="417037at2759"/>
<dbReference type="Pfam" id="PF03151">
    <property type="entry name" value="TPT"/>
    <property type="match status" value="1"/>
</dbReference>
<dbReference type="InterPro" id="IPR004853">
    <property type="entry name" value="Sugar_P_trans_dom"/>
</dbReference>